<dbReference type="EMBL" id="FNEE01000026">
    <property type="protein sequence ID" value="SDL08623.1"/>
    <property type="molecule type" value="Genomic_DNA"/>
</dbReference>
<sequence length="67" mass="7491">MGLAVRRYRPSRRKNEFLGIAGSDAQVRVNGLVKFSQRNDQSPGMSDFVAGLPMYDRTKDVAFQGVQ</sequence>
<dbReference type="Proteomes" id="UP000198894">
    <property type="component" value="Unassembled WGS sequence"/>
</dbReference>
<reference evidence="2" key="1">
    <citation type="submission" date="2016-10" db="EMBL/GenBank/DDBJ databases">
        <authorList>
            <person name="Varghese N."/>
            <person name="Submissions S."/>
        </authorList>
    </citation>
    <scope>NUCLEOTIDE SEQUENCE [LARGE SCALE GENOMIC DNA]</scope>
    <source>
        <strain evidence="2">CGMCC 1.11022</strain>
    </source>
</reference>
<proteinExistence type="predicted"/>
<gene>
    <name evidence="1" type="ORF">SAMN05428953_12686</name>
</gene>
<dbReference type="AlphaFoldDB" id="A0A1G9H873"/>
<accession>A0A1G9H873</accession>
<name>A0A1G9H873_9HYPH</name>
<evidence type="ECO:0000313" key="1">
    <source>
        <dbReference type="EMBL" id="SDL08623.1"/>
    </source>
</evidence>
<protein>
    <submittedName>
        <fullName evidence="1">Uncharacterized protein</fullName>
    </submittedName>
</protein>
<evidence type="ECO:0000313" key="2">
    <source>
        <dbReference type="Proteomes" id="UP000198894"/>
    </source>
</evidence>
<keyword evidence="2" id="KW-1185">Reference proteome</keyword>
<organism evidence="1 2">
    <name type="scientific">Mesorhizobium muleiense</name>
    <dbReference type="NCBI Taxonomy" id="1004279"/>
    <lineage>
        <taxon>Bacteria</taxon>
        <taxon>Pseudomonadati</taxon>
        <taxon>Pseudomonadota</taxon>
        <taxon>Alphaproteobacteria</taxon>
        <taxon>Hyphomicrobiales</taxon>
        <taxon>Phyllobacteriaceae</taxon>
        <taxon>Mesorhizobium</taxon>
    </lineage>
</organism>